<feature type="compositionally biased region" description="Low complexity" evidence="4">
    <location>
        <begin position="804"/>
        <end position="819"/>
    </location>
</feature>
<feature type="compositionally biased region" description="Basic and acidic residues" evidence="4">
    <location>
        <begin position="508"/>
        <end position="521"/>
    </location>
</feature>
<feature type="compositionally biased region" description="Polar residues" evidence="4">
    <location>
        <begin position="299"/>
        <end position="313"/>
    </location>
</feature>
<feature type="compositionally biased region" description="Low complexity" evidence="4">
    <location>
        <begin position="919"/>
        <end position="930"/>
    </location>
</feature>
<dbReference type="Proteomes" id="UP000789706">
    <property type="component" value="Unassembled WGS sequence"/>
</dbReference>
<gene>
    <name evidence="7" type="ORF">DEBURN_LOCUS805</name>
</gene>
<dbReference type="PROSITE" id="PS50002">
    <property type="entry name" value="SH3"/>
    <property type="match status" value="1"/>
</dbReference>
<dbReference type="InterPro" id="IPR036028">
    <property type="entry name" value="SH3-like_dom_sf"/>
</dbReference>
<feature type="domain" description="SH3" evidence="5">
    <location>
        <begin position="11"/>
        <end position="72"/>
    </location>
</feature>
<evidence type="ECO:0000256" key="4">
    <source>
        <dbReference type="SAM" id="MobiDB-lite"/>
    </source>
</evidence>
<dbReference type="GO" id="GO:0030950">
    <property type="term" value="P:establishment or maintenance of actin cytoskeleton polarity"/>
    <property type="evidence" value="ECO:0007669"/>
    <property type="project" value="TreeGrafter"/>
</dbReference>
<dbReference type="PANTHER" id="PTHR47775">
    <property type="entry name" value="BUD SITE SELECTION PROTEIN 14"/>
    <property type="match status" value="1"/>
</dbReference>
<dbReference type="GO" id="GO:0007165">
    <property type="term" value="P:signal transduction"/>
    <property type="evidence" value="ECO:0007669"/>
    <property type="project" value="InterPro"/>
</dbReference>
<feature type="region of interest" description="Disordered" evidence="4">
    <location>
        <begin position="501"/>
        <end position="521"/>
    </location>
</feature>
<feature type="domain" description="Ras-associating" evidence="6">
    <location>
        <begin position="341"/>
        <end position="467"/>
    </location>
</feature>
<dbReference type="InterPro" id="IPR001452">
    <property type="entry name" value="SH3_domain"/>
</dbReference>
<feature type="region of interest" description="Disordered" evidence="4">
    <location>
        <begin position="784"/>
        <end position="819"/>
    </location>
</feature>
<feature type="region of interest" description="Disordered" evidence="4">
    <location>
        <begin position="245"/>
        <end position="313"/>
    </location>
</feature>
<evidence type="ECO:0000313" key="8">
    <source>
        <dbReference type="Proteomes" id="UP000789706"/>
    </source>
</evidence>
<dbReference type="Pfam" id="PF00018">
    <property type="entry name" value="SH3_1"/>
    <property type="match status" value="1"/>
</dbReference>
<accession>A0A9N8UYU7</accession>
<dbReference type="InterPro" id="IPR000159">
    <property type="entry name" value="RA_dom"/>
</dbReference>
<feature type="region of interest" description="Disordered" evidence="4">
    <location>
        <begin position="919"/>
        <end position="968"/>
    </location>
</feature>
<proteinExistence type="predicted"/>
<dbReference type="PROSITE" id="PS50200">
    <property type="entry name" value="RA"/>
    <property type="match status" value="1"/>
</dbReference>
<organism evidence="7 8">
    <name type="scientific">Diversispora eburnea</name>
    <dbReference type="NCBI Taxonomy" id="1213867"/>
    <lineage>
        <taxon>Eukaryota</taxon>
        <taxon>Fungi</taxon>
        <taxon>Fungi incertae sedis</taxon>
        <taxon>Mucoromycota</taxon>
        <taxon>Glomeromycotina</taxon>
        <taxon>Glomeromycetes</taxon>
        <taxon>Diversisporales</taxon>
        <taxon>Diversisporaceae</taxon>
        <taxon>Diversispora</taxon>
    </lineage>
</organism>
<protein>
    <submittedName>
        <fullName evidence="7">7258_t:CDS:1</fullName>
    </submittedName>
</protein>
<evidence type="ECO:0000256" key="3">
    <source>
        <dbReference type="SAM" id="Coils"/>
    </source>
</evidence>
<dbReference type="EMBL" id="CAJVPK010000029">
    <property type="protein sequence ID" value="CAG8435021.1"/>
    <property type="molecule type" value="Genomic_DNA"/>
</dbReference>
<feature type="coiled-coil region" evidence="3">
    <location>
        <begin position="1042"/>
        <end position="1069"/>
    </location>
</feature>
<dbReference type="SUPFAM" id="SSF50044">
    <property type="entry name" value="SH3-domain"/>
    <property type="match status" value="1"/>
</dbReference>
<reference evidence="7" key="1">
    <citation type="submission" date="2021-06" db="EMBL/GenBank/DDBJ databases">
        <authorList>
            <person name="Kallberg Y."/>
            <person name="Tangrot J."/>
            <person name="Rosling A."/>
        </authorList>
    </citation>
    <scope>NUCLEOTIDE SEQUENCE</scope>
    <source>
        <strain evidence="7">AZ414A</strain>
    </source>
</reference>
<dbReference type="AlphaFoldDB" id="A0A9N8UYU7"/>
<dbReference type="GO" id="GO:0015630">
    <property type="term" value="C:microtubule cytoskeleton"/>
    <property type="evidence" value="ECO:0007669"/>
    <property type="project" value="TreeGrafter"/>
</dbReference>
<evidence type="ECO:0000259" key="5">
    <source>
        <dbReference type="PROSITE" id="PS50002"/>
    </source>
</evidence>
<dbReference type="OrthoDB" id="196165at2759"/>
<feature type="compositionally biased region" description="Low complexity" evidence="4">
    <location>
        <begin position="844"/>
        <end position="863"/>
    </location>
</feature>
<dbReference type="InterPro" id="IPR029071">
    <property type="entry name" value="Ubiquitin-like_domsf"/>
</dbReference>
<feature type="coiled-coil region" evidence="3">
    <location>
        <begin position="698"/>
        <end position="725"/>
    </location>
</feature>
<dbReference type="SUPFAM" id="SSF54236">
    <property type="entry name" value="Ubiquitin-like"/>
    <property type="match status" value="1"/>
</dbReference>
<evidence type="ECO:0000256" key="2">
    <source>
        <dbReference type="PROSITE-ProRule" id="PRU00192"/>
    </source>
</evidence>
<feature type="compositionally biased region" description="Basic and acidic residues" evidence="4">
    <location>
        <begin position="251"/>
        <end position="268"/>
    </location>
</feature>
<comment type="caution">
    <text evidence="7">The sequence shown here is derived from an EMBL/GenBank/DDBJ whole genome shotgun (WGS) entry which is preliminary data.</text>
</comment>
<feature type="region of interest" description="Disordered" evidence="4">
    <location>
        <begin position="842"/>
        <end position="863"/>
    </location>
</feature>
<evidence type="ECO:0000313" key="7">
    <source>
        <dbReference type="EMBL" id="CAG8435021.1"/>
    </source>
</evidence>
<dbReference type="PANTHER" id="PTHR47775:SF1">
    <property type="entry name" value="BUD SITE SELECTION PROTEIN 14"/>
    <property type="match status" value="1"/>
</dbReference>
<dbReference type="Gene3D" id="3.10.20.90">
    <property type="entry name" value="Phosphatidylinositol 3-kinase Catalytic Subunit, Chain A, domain 1"/>
    <property type="match status" value="1"/>
</dbReference>
<keyword evidence="3" id="KW-0175">Coiled coil</keyword>
<dbReference type="Gene3D" id="2.30.30.40">
    <property type="entry name" value="SH3 Domains"/>
    <property type="match status" value="1"/>
</dbReference>
<dbReference type="GO" id="GO:0051286">
    <property type="term" value="C:cell tip"/>
    <property type="evidence" value="ECO:0007669"/>
    <property type="project" value="TreeGrafter"/>
</dbReference>
<keyword evidence="8" id="KW-1185">Reference proteome</keyword>
<name>A0A9N8UYU7_9GLOM</name>
<evidence type="ECO:0000256" key="1">
    <source>
        <dbReference type="ARBA" id="ARBA00022443"/>
    </source>
</evidence>
<dbReference type="SMART" id="SM00326">
    <property type="entry name" value="SH3"/>
    <property type="match status" value="1"/>
</dbReference>
<dbReference type="InterPro" id="IPR053039">
    <property type="entry name" value="Polarity_Bud-Selection_Reg"/>
</dbReference>
<dbReference type="GO" id="GO:0008104">
    <property type="term" value="P:intracellular protein localization"/>
    <property type="evidence" value="ECO:0007669"/>
    <property type="project" value="TreeGrafter"/>
</dbReference>
<feature type="compositionally biased region" description="Polar residues" evidence="4">
    <location>
        <begin position="941"/>
        <end position="968"/>
    </location>
</feature>
<keyword evidence="1 2" id="KW-0728">SH3 domain</keyword>
<sequence>MHRENNLTIDTVVTTLYVLHTFHATVEGQVSVERDDHLKLLDDSNSYWWLIKVLKSDDIGYIPAEKPKITKEKNVSFNTPLFVFAEEPEDEFDEEESFEDCEGEYEESIENTAESVDEELNSEISNNEKINQQISDATPEIVNSVQNVTSDITQVVNSIPNSVKTIQNDNSTSEITQVVVEPEFNPPPTQVINSEPDPVLQQVVSFPAGTDKETPSLGSDFIDFSDEEEEERRFSNKANKFFGTDSSKFNISHEESRNSMDDKDEKRGSKSKKEKKEGGRFMNFFKRKSKKKDEDISPLPSQNSSNVLPKNKLKSGSSPIKIVQQHNQTEISNSNSPVYSILRIFAGKNILNTEESKILLLSPNTSVNNLIRQTLIRFKLNPDENWNDYYITVKESDGGQIQLMPNDNPLEIFNSLISSSSVPLPTVNRNSISSISSTLSIHEAIKASDSQNDANNSVCFFLNKKSKRGSRVAGEKKIRVRVLLYADDLPDHLRNKQVPRTSMSVPKHLAEKAARRRSCEEGKPKEKSVILSINATVRNTIEKAMDKFGIIEYGIDDFEKIPEIDEIPRYQLMMIVDGEEKLLHPTIILSSIFPSNQDPQHLSIDSLDSSFSFSLDSRVDIVTSIGAIRSSRVFSSKASKVRYSFIPTKGEEIDISDLIEDIWDNDEMLVTLNEGSEPIRSSMDSFKNSNQQSKMLALKNKKENRKSKTQDLDVLEKIVDNVQNNDSEAVQSLEERIGRVLNKVKTGKFGTDSISNVATTLRNLRKEENHMEGYITNESLIEISNPVSRTSPPISPESNHRTESFSSSRSSSSISAIQSDSDYSVESSLRIIPSLIIEEEEQESQLPYNSHNPHNSNNSYNSHSSYNSYSSYNSCISYDSNINSNININSININSVNIDSTNINSTNINSNINSTNISSNIDLTNINSNNRDPFKTRQRSESTTSNNSIKSYNSGNSTLNTSNISTPTQEAMPLTPPGIMPGRKQSTTSIESDWILSNDFGLQELIILARSEINILESKERSWLLINDPEKIFDMIETLEIREEVKEVFGGVNNELDKLEEELNQILDDAIRVF</sequence>
<evidence type="ECO:0000259" key="6">
    <source>
        <dbReference type="PROSITE" id="PS50200"/>
    </source>
</evidence>
<dbReference type="Pfam" id="PF00788">
    <property type="entry name" value="RA"/>
    <property type="match status" value="1"/>
</dbReference>